<dbReference type="OrthoDB" id="6293392at2"/>
<protein>
    <submittedName>
        <fullName evidence="2">Uncharacterized protein</fullName>
    </submittedName>
</protein>
<evidence type="ECO:0000313" key="4">
    <source>
        <dbReference type="Proteomes" id="UP000307706"/>
    </source>
</evidence>
<dbReference type="EMBL" id="PNCK01000091">
    <property type="protein sequence ID" value="TMP40112.1"/>
    <property type="molecule type" value="Genomic_DNA"/>
</dbReference>
<comment type="caution">
    <text evidence="2">The sequence shown here is derived from an EMBL/GenBank/DDBJ whole genome shotgun (WGS) entry which is preliminary data.</text>
</comment>
<reference evidence="2" key="3">
    <citation type="submission" date="2019-09" db="EMBL/GenBank/DDBJ databases">
        <title>Co-occurence of chitin degradation, pigmentation and bioactivity in marine Pseudoalteromonas.</title>
        <authorList>
            <person name="Sonnenschein E.C."/>
            <person name="Bech P.K."/>
        </authorList>
    </citation>
    <scope>NUCLEOTIDE SEQUENCE</scope>
    <source>
        <strain evidence="2">S2231</strain>
        <strain evidence="3">S2233</strain>
    </source>
</reference>
<evidence type="ECO:0000313" key="2">
    <source>
        <dbReference type="EMBL" id="TMP56827.1"/>
    </source>
</evidence>
<sequence length="69" mass="7390">MKIKLNKKNIKTLSNDAFSLPNNQTPQIAGGNFATRGACETLGCDTAVYLGCYTGRACYSAVNEICPMP</sequence>
<evidence type="ECO:0000313" key="3">
    <source>
        <dbReference type="Proteomes" id="UP000305730"/>
    </source>
</evidence>
<organism evidence="2 4">
    <name type="scientific">Pseudoalteromonas citrea</name>
    <dbReference type="NCBI Taxonomy" id="43655"/>
    <lineage>
        <taxon>Bacteria</taxon>
        <taxon>Pseudomonadati</taxon>
        <taxon>Pseudomonadota</taxon>
        <taxon>Gammaproteobacteria</taxon>
        <taxon>Alteromonadales</taxon>
        <taxon>Pseudoalteromonadaceae</taxon>
        <taxon>Pseudoalteromonas</taxon>
    </lineage>
</organism>
<evidence type="ECO:0000313" key="1">
    <source>
        <dbReference type="EMBL" id="TMP40112.1"/>
    </source>
</evidence>
<dbReference type="AlphaFoldDB" id="A0A5S3XLW3"/>
<dbReference type="EMBL" id="PNCL01000079">
    <property type="protein sequence ID" value="TMP56827.1"/>
    <property type="molecule type" value="Genomic_DNA"/>
</dbReference>
<name>A0A5S3XLW3_9GAMM</name>
<keyword evidence="3" id="KW-1185">Reference proteome</keyword>
<accession>A0A5S3XLW3</accession>
<dbReference type="RefSeq" id="WP_138598320.1">
    <property type="nucleotide sequence ID" value="NZ_PNCK01000091.1"/>
</dbReference>
<dbReference type="Proteomes" id="UP000307706">
    <property type="component" value="Unassembled WGS sequence"/>
</dbReference>
<proteinExistence type="predicted"/>
<reference evidence="4" key="2">
    <citation type="submission" date="2019-06" db="EMBL/GenBank/DDBJ databases">
        <title>Co-occurence of chitin degradation, pigmentation and bioactivity in marine Pseudoalteromonas.</title>
        <authorList>
            <person name="Sonnenschein E.C."/>
            <person name="Bech P.K."/>
        </authorList>
    </citation>
    <scope>NUCLEOTIDE SEQUENCE [LARGE SCALE GENOMIC DNA]</scope>
    <source>
        <strain evidence="4">S2231</strain>
        <strain evidence="1">S2233</strain>
    </source>
</reference>
<reference evidence="2 4" key="1">
    <citation type="submission" date="2017-12" db="EMBL/GenBank/DDBJ databases">
        <authorList>
            <person name="Paulsen S."/>
            <person name="Gram L.K."/>
        </authorList>
    </citation>
    <scope>NUCLEOTIDE SEQUENCE [LARGE SCALE GENOMIC DNA]</scope>
    <source>
        <strain evidence="2 4">S2231</strain>
        <strain evidence="1">S2233</strain>
    </source>
</reference>
<dbReference type="Proteomes" id="UP000305730">
    <property type="component" value="Unassembled WGS sequence"/>
</dbReference>
<gene>
    <name evidence="2" type="ORF">CWB96_14335</name>
    <name evidence="1" type="ORF">CWB97_19675</name>
</gene>